<name>A0A076FCZ2_9BACT</name>
<feature type="transmembrane region" description="Helical" evidence="7">
    <location>
        <begin position="52"/>
        <end position="77"/>
    </location>
</feature>
<dbReference type="AlphaFoldDB" id="A0A076FCZ2"/>
<keyword evidence="3" id="KW-1003">Cell membrane</keyword>
<evidence type="ECO:0000256" key="2">
    <source>
        <dbReference type="ARBA" id="ARBA00006679"/>
    </source>
</evidence>
<dbReference type="OrthoDB" id="1122432at2"/>
<evidence type="ECO:0000256" key="6">
    <source>
        <dbReference type="ARBA" id="ARBA00023136"/>
    </source>
</evidence>
<evidence type="ECO:0000313" key="9">
    <source>
        <dbReference type="Proteomes" id="UP000028486"/>
    </source>
</evidence>
<dbReference type="InterPro" id="IPR032808">
    <property type="entry name" value="DoxX"/>
</dbReference>
<dbReference type="KEGG" id="caj:CIG1485E_1699"/>
<evidence type="ECO:0000256" key="1">
    <source>
        <dbReference type="ARBA" id="ARBA00004651"/>
    </source>
</evidence>
<dbReference type="Pfam" id="PF07681">
    <property type="entry name" value="DoxX"/>
    <property type="match status" value="1"/>
</dbReference>
<keyword evidence="9" id="KW-1185">Reference proteome</keyword>
<evidence type="ECO:0000256" key="3">
    <source>
        <dbReference type="ARBA" id="ARBA00022475"/>
    </source>
</evidence>
<gene>
    <name evidence="8" type="ORF">CIG1485E_1699</name>
</gene>
<dbReference type="GO" id="GO:0005886">
    <property type="term" value="C:plasma membrane"/>
    <property type="evidence" value="ECO:0007669"/>
    <property type="project" value="UniProtKB-SubCell"/>
</dbReference>
<dbReference type="PANTHER" id="PTHR33452:SF7">
    <property type="entry name" value="DOXX FAMILY PROTEIN"/>
    <property type="match status" value="1"/>
</dbReference>
<evidence type="ECO:0000256" key="7">
    <source>
        <dbReference type="SAM" id="Phobius"/>
    </source>
</evidence>
<sequence length="144" mass="16009">MRSFCSLLSLVSSNFQSITLLLIRLILAFGFYETAILKWQNIEPTAEWFASIGVPFPLLSVYLVAIFEALAVVLFVLGLFTRAICVPLIVIILVAIFSVHFQNGYSLANNGFEVPLYYLAMILTLFSFGGGKISLDKAVFKDDK</sequence>
<feature type="transmembrane region" description="Helical" evidence="7">
    <location>
        <begin position="84"/>
        <end position="103"/>
    </location>
</feature>
<protein>
    <submittedName>
        <fullName evidence="8">DoxX family protein</fullName>
    </submittedName>
</protein>
<reference evidence="9" key="1">
    <citation type="journal article" date="2014" name="Genome Announc.">
        <title>Complete Genome Sequence of Campylobacter iguaniorum Strain 1485ET, Isolated from a Bearded Dragon (Pogona vitticeps).</title>
        <authorList>
            <person name="Gilbert M.J."/>
            <person name="Miller W.G."/>
            <person name="Yee E."/>
            <person name="Kik M."/>
            <person name="Wagenaar J.A."/>
            <person name="Duim B."/>
        </authorList>
    </citation>
    <scope>NUCLEOTIDE SEQUENCE [LARGE SCALE GENOMIC DNA]</scope>
    <source>
        <strain evidence="9">1485E</strain>
    </source>
</reference>
<dbReference type="STRING" id="1244531.CIG2463D_1880"/>
<comment type="similarity">
    <text evidence="2">Belongs to the DoxX family.</text>
</comment>
<evidence type="ECO:0000313" key="8">
    <source>
        <dbReference type="EMBL" id="AII15508.1"/>
    </source>
</evidence>
<feature type="transmembrane region" description="Helical" evidence="7">
    <location>
        <begin position="7"/>
        <end position="32"/>
    </location>
</feature>
<dbReference type="eggNOG" id="COG2259">
    <property type="taxonomic scope" value="Bacteria"/>
</dbReference>
<keyword evidence="6 7" id="KW-0472">Membrane</keyword>
<dbReference type="InterPro" id="IPR051907">
    <property type="entry name" value="DoxX-like_oxidoreductase"/>
</dbReference>
<dbReference type="PATRIC" id="fig|1244531.5.peg.1880"/>
<evidence type="ECO:0000256" key="4">
    <source>
        <dbReference type="ARBA" id="ARBA00022692"/>
    </source>
</evidence>
<evidence type="ECO:0000256" key="5">
    <source>
        <dbReference type="ARBA" id="ARBA00022989"/>
    </source>
</evidence>
<dbReference type="HOGENOM" id="CLU_058421_7_4_7"/>
<dbReference type="EMBL" id="CP009043">
    <property type="protein sequence ID" value="AII15508.1"/>
    <property type="molecule type" value="Genomic_DNA"/>
</dbReference>
<accession>A0A076FCZ2</accession>
<comment type="subcellular location">
    <subcellularLocation>
        <location evidence="1">Cell membrane</location>
        <topology evidence="1">Multi-pass membrane protein</topology>
    </subcellularLocation>
</comment>
<organism evidence="8 9">
    <name type="scientific">Campylobacter iguaniorum</name>
    <dbReference type="NCBI Taxonomy" id="1244531"/>
    <lineage>
        <taxon>Bacteria</taxon>
        <taxon>Pseudomonadati</taxon>
        <taxon>Campylobacterota</taxon>
        <taxon>Epsilonproteobacteria</taxon>
        <taxon>Campylobacterales</taxon>
        <taxon>Campylobacteraceae</taxon>
        <taxon>Campylobacter</taxon>
    </lineage>
</organism>
<dbReference type="RefSeq" id="WP_038455418.1">
    <property type="nucleotide sequence ID" value="NZ_CP009043.1"/>
</dbReference>
<dbReference type="Proteomes" id="UP000028486">
    <property type="component" value="Chromosome"/>
</dbReference>
<dbReference type="PANTHER" id="PTHR33452">
    <property type="entry name" value="OXIDOREDUCTASE CATD-RELATED"/>
    <property type="match status" value="1"/>
</dbReference>
<keyword evidence="4 7" id="KW-0812">Transmembrane</keyword>
<proteinExistence type="inferred from homology"/>
<keyword evidence="5 7" id="KW-1133">Transmembrane helix</keyword>
<feature type="transmembrane region" description="Helical" evidence="7">
    <location>
        <begin position="115"/>
        <end position="135"/>
    </location>
</feature>